<evidence type="ECO:0000256" key="1">
    <source>
        <dbReference type="ARBA" id="ARBA00022723"/>
    </source>
</evidence>
<accession>A0A2G5EBF7</accession>
<keyword evidence="2 4" id="KW-0863">Zinc-finger</keyword>
<dbReference type="Pfam" id="PF13639">
    <property type="entry name" value="zf-RING_2"/>
    <property type="match status" value="1"/>
</dbReference>
<dbReference type="Gene3D" id="3.30.40.10">
    <property type="entry name" value="Zinc/RING finger domain, C3HC4 (zinc finger)"/>
    <property type="match status" value="1"/>
</dbReference>
<dbReference type="InterPro" id="IPR013083">
    <property type="entry name" value="Znf_RING/FYVE/PHD"/>
</dbReference>
<evidence type="ECO:0000256" key="4">
    <source>
        <dbReference type="PROSITE-ProRule" id="PRU00175"/>
    </source>
</evidence>
<dbReference type="GO" id="GO:0005737">
    <property type="term" value="C:cytoplasm"/>
    <property type="evidence" value="ECO:0007669"/>
    <property type="project" value="TreeGrafter"/>
</dbReference>
<dbReference type="STRING" id="218851.A0A2G5EBF7"/>
<feature type="domain" description="RING-type" evidence="5">
    <location>
        <begin position="202"/>
        <end position="243"/>
    </location>
</feature>
<dbReference type="SMART" id="SM00184">
    <property type="entry name" value="RING"/>
    <property type="match status" value="1"/>
</dbReference>
<sequence>MEQIIMTALLTLTPHQFSDLTHSLSSDFRLQHHRRCSLLLAPARFTHTLHFLNSLSLHQKTILIARYLLTTLQQLTLIWDIYTETTATTGPGLTRLRDYDAVLLLMLLCEVSQHDPQALETSSTNWIDVLQDYTLNNMFTVSGIGASSGTILSNYIDIATRCWRFLEATGYHMEMEVGTSAAAVVSLPSVNVSGGKNSIVECVICKEEMSEGRDVCQLPCQHMFHWICVLRWLEKTNTCPCCRFQLPSDDVFAEIERLWGILIKKGSRKLWEF</sequence>
<proteinExistence type="predicted"/>
<name>A0A2G5EBF7_AQUCA</name>
<dbReference type="CDD" id="cd16454">
    <property type="entry name" value="RING-H2_PA-TM-RING"/>
    <property type="match status" value="1"/>
</dbReference>
<dbReference type="GO" id="GO:0061630">
    <property type="term" value="F:ubiquitin protein ligase activity"/>
    <property type="evidence" value="ECO:0007669"/>
    <property type="project" value="TreeGrafter"/>
</dbReference>
<keyword evidence="1" id="KW-0479">Metal-binding</keyword>
<dbReference type="EMBL" id="KZ305027">
    <property type="protein sequence ID" value="PIA52897.1"/>
    <property type="molecule type" value="Genomic_DNA"/>
</dbReference>
<evidence type="ECO:0000313" key="6">
    <source>
        <dbReference type="EMBL" id="PIA52897.1"/>
    </source>
</evidence>
<dbReference type="PROSITE" id="PS50089">
    <property type="entry name" value="ZF_RING_2"/>
    <property type="match status" value="1"/>
</dbReference>
<protein>
    <recommendedName>
        <fullName evidence="5">RING-type domain-containing protein</fullName>
    </recommendedName>
</protein>
<keyword evidence="3" id="KW-0862">Zinc</keyword>
<organism evidence="6 7">
    <name type="scientific">Aquilegia coerulea</name>
    <name type="common">Rocky mountain columbine</name>
    <dbReference type="NCBI Taxonomy" id="218851"/>
    <lineage>
        <taxon>Eukaryota</taxon>
        <taxon>Viridiplantae</taxon>
        <taxon>Streptophyta</taxon>
        <taxon>Embryophyta</taxon>
        <taxon>Tracheophyta</taxon>
        <taxon>Spermatophyta</taxon>
        <taxon>Magnoliopsida</taxon>
        <taxon>Ranunculales</taxon>
        <taxon>Ranunculaceae</taxon>
        <taxon>Thalictroideae</taxon>
        <taxon>Aquilegia</taxon>
    </lineage>
</organism>
<gene>
    <name evidence="6" type="ORF">AQUCO_01000635v1</name>
</gene>
<dbReference type="PANTHER" id="PTHR15710:SF67">
    <property type="entry name" value="E3 UBIQUITIN-PROTEIN LIGASE SGR9, AMYLOPLASTIC"/>
    <property type="match status" value="1"/>
</dbReference>
<dbReference type="InterPro" id="IPR001841">
    <property type="entry name" value="Znf_RING"/>
</dbReference>
<evidence type="ECO:0000256" key="3">
    <source>
        <dbReference type="ARBA" id="ARBA00022833"/>
    </source>
</evidence>
<reference evidence="6 7" key="1">
    <citation type="submission" date="2017-09" db="EMBL/GenBank/DDBJ databases">
        <title>WGS assembly of Aquilegia coerulea Goldsmith.</title>
        <authorList>
            <person name="Hodges S."/>
            <person name="Kramer E."/>
            <person name="Nordborg M."/>
            <person name="Tomkins J."/>
            <person name="Borevitz J."/>
            <person name="Derieg N."/>
            <person name="Yan J."/>
            <person name="Mihaltcheva S."/>
            <person name="Hayes R.D."/>
            <person name="Rokhsar D."/>
        </authorList>
    </citation>
    <scope>NUCLEOTIDE SEQUENCE [LARGE SCALE GENOMIC DNA]</scope>
    <source>
        <strain evidence="7">cv. Goldsmith</strain>
    </source>
</reference>
<dbReference type="InParanoid" id="A0A2G5EBF7"/>
<evidence type="ECO:0000259" key="5">
    <source>
        <dbReference type="PROSITE" id="PS50089"/>
    </source>
</evidence>
<dbReference type="PANTHER" id="PTHR15710">
    <property type="entry name" value="E3 UBIQUITIN-PROTEIN LIGASE PRAJA"/>
    <property type="match status" value="1"/>
</dbReference>
<dbReference type="OrthoDB" id="21204at2759"/>
<dbReference type="AlphaFoldDB" id="A0A2G5EBF7"/>
<dbReference type="GO" id="GO:0008270">
    <property type="term" value="F:zinc ion binding"/>
    <property type="evidence" value="ECO:0007669"/>
    <property type="project" value="UniProtKB-KW"/>
</dbReference>
<dbReference type="FunCoup" id="A0A2G5EBF7">
    <property type="interactions" value="25"/>
</dbReference>
<evidence type="ECO:0000313" key="7">
    <source>
        <dbReference type="Proteomes" id="UP000230069"/>
    </source>
</evidence>
<evidence type="ECO:0000256" key="2">
    <source>
        <dbReference type="ARBA" id="ARBA00022771"/>
    </source>
</evidence>
<keyword evidence="7" id="KW-1185">Reference proteome</keyword>
<dbReference type="Proteomes" id="UP000230069">
    <property type="component" value="Unassembled WGS sequence"/>
</dbReference>
<dbReference type="SUPFAM" id="SSF57850">
    <property type="entry name" value="RING/U-box"/>
    <property type="match status" value="1"/>
</dbReference>
<dbReference type="GO" id="GO:0016567">
    <property type="term" value="P:protein ubiquitination"/>
    <property type="evidence" value="ECO:0007669"/>
    <property type="project" value="TreeGrafter"/>
</dbReference>